<dbReference type="SUPFAM" id="SSF50475">
    <property type="entry name" value="FMN-binding split barrel"/>
    <property type="match status" value="1"/>
</dbReference>
<dbReference type="GO" id="GO:0010181">
    <property type="term" value="F:FMN binding"/>
    <property type="evidence" value="ECO:0007669"/>
    <property type="project" value="InterPro"/>
</dbReference>
<evidence type="ECO:0000313" key="6">
    <source>
        <dbReference type="Proteomes" id="UP000594688"/>
    </source>
</evidence>
<feature type="domain" description="Flavin reductase like" evidence="4">
    <location>
        <begin position="11"/>
        <end position="158"/>
    </location>
</feature>
<dbReference type="GO" id="GO:0016646">
    <property type="term" value="F:oxidoreductase activity, acting on the CH-NH group of donors, NAD or NADP as acceptor"/>
    <property type="evidence" value="ECO:0007669"/>
    <property type="project" value="UniProtKB-ARBA"/>
</dbReference>
<dbReference type="Pfam" id="PF01613">
    <property type="entry name" value="Flavin_Reduct"/>
    <property type="match status" value="1"/>
</dbReference>
<dbReference type="InterPro" id="IPR051285">
    <property type="entry name" value="NADH_oxidoreductase_modular"/>
</dbReference>
<evidence type="ECO:0000313" key="5">
    <source>
        <dbReference type="EMBL" id="QPJ60626.1"/>
    </source>
</evidence>
<accession>A0A7T0BTF5</accession>
<evidence type="ECO:0000256" key="3">
    <source>
        <dbReference type="ARBA" id="ARBA00022982"/>
    </source>
</evidence>
<keyword evidence="3" id="KW-0249">Electron transport</keyword>
<dbReference type="KEGG" id="nli:G3M70_01480"/>
<name>A0A7T0BTF5_9BACT</name>
<gene>
    <name evidence="5" type="ORF">G3M70_01480</name>
</gene>
<dbReference type="InterPro" id="IPR012349">
    <property type="entry name" value="Split_barrel_FMN-bd"/>
</dbReference>
<dbReference type="InterPro" id="IPR002563">
    <property type="entry name" value="Flavin_Rdtase-like_dom"/>
</dbReference>
<evidence type="ECO:0000256" key="1">
    <source>
        <dbReference type="ARBA" id="ARBA00022448"/>
    </source>
</evidence>
<evidence type="ECO:0000259" key="4">
    <source>
        <dbReference type="SMART" id="SM00903"/>
    </source>
</evidence>
<dbReference type="AlphaFoldDB" id="A0A7T0BTF5"/>
<dbReference type="EMBL" id="CP048685">
    <property type="protein sequence ID" value="QPJ60626.1"/>
    <property type="molecule type" value="Genomic_DNA"/>
</dbReference>
<sequence length="158" mass="16962">MKNKKQVGKALGRVPSGLFIMTAKHGDQEDAVLASWVNQCGFEPPALTVSLGVARPARLLVEASGVFIINVLGKENKELMKHFFKSPEPGKSVFEGLKTTEGIGGARILKDAVSYLECEVVDQAHTGDHVLYVGEITGGKTLKGGDPAIHVRDNGFNY</sequence>
<dbReference type="PANTHER" id="PTHR32145">
    <property type="entry name" value="DIFLAVIN FLAVOPROTEIN A 2-RELATED"/>
    <property type="match status" value="1"/>
</dbReference>
<reference evidence="5 6" key="1">
    <citation type="submission" date="2020-02" db="EMBL/GenBank/DDBJ databases">
        <title>Genomic and physiological characterization of two novel Nitrospinaceae genera.</title>
        <authorList>
            <person name="Mueller A.J."/>
            <person name="Jung M.-Y."/>
            <person name="Strachan C.R."/>
            <person name="Herbold C.W."/>
            <person name="Kirkegaard R.H."/>
            <person name="Daims H."/>
        </authorList>
    </citation>
    <scope>NUCLEOTIDE SEQUENCE [LARGE SCALE GENOMIC DNA]</scope>
    <source>
        <strain evidence="5">EB</strain>
    </source>
</reference>
<dbReference type="Proteomes" id="UP000594688">
    <property type="component" value="Chromosome"/>
</dbReference>
<protein>
    <submittedName>
        <fullName evidence="5">Flavin reductase</fullName>
    </submittedName>
</protein>
<organism evidence="5 6">
    <name type="scientific">Candidatus Nitronauta litoralis</name>
    <dbReference type="NCBI Taxonomy" id="2705533"/>
    <lineage>
        <taxon>Bacteria</taxon>
        <taxon>Pseudomonadati</taxon>
        <taxon>Nitrospinota/Tectimicrobiota group</taxon>
        <taxon>Nitrospinota</taxon>
        <taxon>Nitrospinia</taxon>
        <taxon>Nitrospinales</taxon>
        <taxon>Nitrospinaceae</taxon>
        <taxon>Candidatus Nitronauta</taxon>
    </lineage>
</organism>
<keyword evidence="1" id="KW-0813">Transport</keyword>
<dbReference type="SMART" id="SM00903">
    <property type="entry name" value="Flavin_Reduct"/>
    <property type="match status" value="1"/>
</dbReference>
<evidence type="ECO:0000256" key="2">
    <source>
        <dbReference type="ARBA" id="ARBA00022723"/>
    </source>
</evidence>
<dbReference type="GO" id="GO:0046872">
    <property type="term" value="F:metal ion binding"/>
    <property type="evidence" value="ECO:0007669"/>
    <property type="project" value="UniProtKB-KW"/>
</dbReference>
<proteinExistence type="predicted"/>
<dbReference type="Gene3D" id="2.30.110.10">
    <property type="entry name" value="Electron Transport, Fmn-binding Protein, Chain A"/>
    <property type="match status" value="1"/>
</dbReference>
<keyword evidence="2" id="KW-0479">Metal-binding</keyword>
<dbReference type="PANTHER" id="PTHR32145:SF11">
    <property type="entry name" value="DIFLAVIN FLAVOPROTEIN A 2-RELATED"/>
    <property type="match status" value="1"/>
</dbReference>